<protein>
    <submittedName>
        <fullName evidence="1">Uncharacterized protein</fullName>
    </submittedName>
</protein>
<dbReference type="Proteomes" id="UP000299102">
    <property type="component" value="Unassembled WGS sequence"/>
</dbReference>
<evidence type="ECO:0000313" key="1">
    <source>
        <dbReference type="EMBL" id="GBP90321.1"/>
    </source>
</evidence>
<reference evidence="1 2" key="1">
    <citation type="journal article" date="2019" name="Commun. Biol.">
        <title>The bagworm genome reveals a unique fibroin gene that provides high tensile strength.</title>
        <authorList>
            <person name="Kono N."/>
            <person name="Nakamura H."/>
            <person name="Ohtoshi R."/>
            <person name="Tomita M."/>
            <person name="Numata K."/>
            <person name="Arakawa K."/>
        </authorList>
    </citation>
    <scope>NUCLEOTIDE SEQUENCE [LARGE SCALE GENOMIC DNA]</scope>
</reference>
<keyword evidence="2" id="KW-1185">Reference proteome</keyword>
<name>A0A4C1ZN59_EUMVA</name>
<proteinExistence type="predicted"/>
<sequence length="212" mass="24598">MEFSRVTFGDYSTTHSFVLSFYFHSSLPDSQHMSTATYLFPLHSLHLLSNRTARYRHRPYLSLSFKGTSHALCRDRHLRSTESFTFRNTYKGLRRHKRKRLANGESKKKTSLVACESVYRCEHESGPTRPMRCHALTECRREVIVFAVSYHSENESYGGPLLLHRPIPLTSDILFLFKKLAKTGDRWLLGVANVHGRRISPYFLVVRTLICS</sequence>
<gene>
    <name evidence="1" type="ORF">EVAR_37381_1</name>
</gene>
<accession>A0A4C1ZN59</accession>
<dbReference type="AlphaFoldDB" id="A0A4C1ZN59"/>
<evidence type="ECO:0000313" key="2">
    <source>
        <dbReference type="Proteomes" id="UP000299102"/>
    </source>
</evidence>
<dbReference type="EMBL" id="BGZK01002076">
    <property type="protein sequence ID" value="GBP90321.1"/>
    <property type="molecule type" value="Genomic_DNA"/>
</dbReference>
<organism evidence="1 2">
    <name type="scientific">Eumeta variegata</name>
    <name type="common">Bagworm moth</name>
    <name type="synonym">Eumeta japonica</name>
    <dbReference type="NCBI Taxonomy" id="151549"/>
    <lineage>
        <taxon>Eukaryota</taxon>
        <taxon>Metazoa</taxon>
        <taxon>Ecdysozoa</taxon>
        <taxon>Arthropoda</taxon>
        <taxon>Hexapoda</taxon>
        <taxon>Insecta</taxon>
        <taxon>Pterygota</taxon>
        <taxon>Neoptera</taxon>
        <taxon>Endopterygota</taxon>
        <taxon>Lepidoptera</taxon>
        <taxon>Glossata</taxon>
        <taxon>Ditrysia</taxon>
        <taxon>Tineoidea</taxon>
        <taxon>Psychidae</taxon>
        <taxon>Oiketicinae</taxon>
        <taxon>Eumeta</taxon>
    </lineage>
</organism>
<comment type="caution">
    <text evidence="1">The sequence shown here is derived from an EMBL/GenBank/DDBJ whole genome shotgun (WGS) entry which is preliminary data.</text>
</comment>